<feature type="transmembrane region" description="Helical" evidence="1">
    <location>
        <begin position="12"/>
        <end position="32"/>
    </location>
</feature>
<feature type="transmembrane region" description="Helical" evidence="1">
    <location>
        <begin position="127"/>
        <end position="151"/>
    </location>
</feature>
<name>A0A2R6C6W1_9ARCH</name>
<evidence type="ECO:0008006" key="4">
    <source>
        <dbReference type="Google" id="ProtNLM"/>
    </source>
</evidence>
<comment type="caution">
    <text evidence="2">The sequence shown here is derived from an EMBL/GenBank/DDBJ whole genome shotgun (WGS) entry which is preliminary data.</text>
</comment>
<sequence length="266" mass="29290">MSATMKSNHRNVAVFYALNYAIAYLLFSYGPYRVVSGSGTVPDRILSASVGLFLTLPVIYTLRRGSQSGHMLSSIGFRRKGILTSFIWANAFLLPIMLILLGMLLVAGPASLLAISQVPLPPSPVPVWYPLFAPVAWLIGGIAFFPILQAFPYENLMDLPKKYTIPLIAALSSGIYNFAFLTGDFRWDDILFFGLLFTIAYHKSRNSIGIVAAYVLAESGVWYVVALTWGTTVFTGAILARTILSMISVGVLIFWRYRSGRESHSA</sequence>
<accession>A0A2R6C6W1</accession>
<dbReference type="EMBL" id="NEXF01000441">
    <property type="protein sequence ID" value="PSO06633.1"/>
    <property type="molecule type" value="Genomic_DNA"/>
</dbReference>
<proteinExistence type="predicted"/>
<keyword evidence="1" id="KW-0472">Membrane</keyword>
<evidence type="ECO:0000256" key="1">
    <source>
        <dbReference type="SAM" id="Phobius"/>
    </source>
</evidence>
<evidence type="ECO:0000313" key="2">
    <source>
        <dbReference type="EMBL" id="PSO06633.1"/>
    </source>
</evidence>
<dbReference type="Proteomes" id="UP000242015">
    <property type="component" value="Unassembled WGS sequence"/>
</dbReference>
<organism evidence="2 3">
    <name type="scientific">Candidatus Marsarchaeota G2 archaeon BE_D</name>
    <dbReference type="NCBI Taxonomy" id="1978158"/>
    <lineage>
        <taxon>Archaea</taxon>
        <taxon>Candidatus Marsarchaeota</taxon>
        <taxon>Candidatus Marsarchaeota group 2</taxon>
    </lineage>
</organism>
<keyword evidence="1" id="KW-1133">Transmembrane helix</keyword>
<evidence type="ECO:0000313" key="3">
    <source>
        <dbReference type="Proteomes" id="UP000242015"/>
    </source>
</evidence>
<dbReference type="AlphaFoldDB" id="A0A2R6C6W1"/>
<feature type="transmembrane region" description="Helical" evidence="1">
    <location>
        <begin position="82"/>
        <end position="107"/>
    </location>
</feature>
<protein>
    <recommendedName>
        <fullName evidence="4">Abortive infection protein</fullName>
    </recommendedName>
</protein>
<keyword evidence="1" id="KW-0812">Transmembrane</keyword>
<feature type="transmembrane region" description="Helical" evidence="1">
    <location>
        <begin position="233"/>
        <end position="255"/>
    </location>
</feature>
<feature type="transmembrane region" description="Helical" evidence="1">
    <location>
        <begin position="44"/>
        <end position="62"/>
    </location>
</feature>
<reference evidence="2 3" key="1">
    <citation type="submission" date="2017-04" db="EMBL/GenBank/DDBJ databases">
        <title>Novel microbial lineages endemic to geothermal iron-oxide mats fill important gaps in the evolutionary history of Archaea.</title>
        <authorList>
            <person name="Jay Z.J."/>
            <person name="Beam J.P."/>
            <person name="Dlakic M."/>
            <person name="Rusch D.B."/>
            <person name="Kozubal M.A."/>
            <person name="Inskeep W.P."/>
        </authorList>
    </citation>
    <scope>NUCLEOTIDE SEQUENCE [LARGE SCALE GENOMIC DNA]</scope>
    <source>
        <strain evidence="2">BE_D</strain>
    </source>
</reference>
<gene>
    <name evidence="2" type="ORF">B9Q04_15030</name>
</gene>
<feature type="transmembrane region" description="Helical" evidence="1">
    <location>
        <begin position="208"/>
        <end position="227"/>
    </location>
</feature>